<organism evidence="1 2">
    <name type="scientific">Characodon lateralis</name>
    <dbReference type="NCBI Taxonomy" id="208331"/>
    <lineage>
        <taxon>Eukaryota</taxon>
        <taxon>Metazoa</taxon>
        <taxon>Chordata</taxon>
        <taxon>Craniata</taxon>
        <taxon>Vertebrata</taxon>
        <taxon>Euteleostomi</taxon>
        <taxon>Actinopterygii</taxon>
        <taxon>Neopterygii</taxon>
        <taxon>Teleostei</taxon>
        <taxon>Neoteleostei</taxon>
        <taxon>Acanthomorphata</taxon>
        <taxon>Ovalentaria</taxon>
        <taxon>Atherinomorphae</taxon>
        <taxon>Cyprinodontiformes</taxon>
        <taxon>Goodeidae</taxon>
        <taxon>Characodon</taxon>
    </lineage>
</organism>
<comment type="caution">
    <text evidence="1">The sequence shown here is derived from an EMBL/GenBank/DDBJ whole genome shotgun (WGS) entry which is preliminary data.</text>
</comment>
<keyword evidence="2" id="KW-1185">Reference proteome</keyword>
<gene>
    <name evidence="1" type="ORF">CHARACLAT_003220</name>
</gene>
<reference evidence="1 2" key="1">
    <citation type="submission" date="2021-06" db="EMBL/GenBank/DDBJ databases">
        <authorList>
            <person name="Palmer J.M."/>
        </authorList>
    </citation>
    <scope>NUCLEOTIDE SEQUENCE [LARGE SCALE GENOMIC DNA]</scope>
    <source>
        <strain evidence="1 2">CL_MEX2019</strain>
        <tissue evidence="1">Muscle</tissue>
    </source>
</reference>
<sequence>MHTHRNTKHQTGRLFLSTRVDWEPSDFSEAFDDCSIEAFEECSGKLNESIGHGCSSCTCLTLEKSSNSQ</sequence>
<evidence type="ECO:0000313" key="1">
    <source>
        <dbReference type="EMBL" id="MED6276450.1"/>
    </source>
</evidence>
<proteinExistence type="predicted"/>
<accession>A0ABU7DR24</accession>
<dbReference type="Proteomes" id="UP001352852">
    <property type="component" value="Unassembled WGS sequence"/>
</dbReference>
<protein>
    <submittedName>
        <fullName evidence="1">Uncharacterized protein</fullName>
    </submittedName>
</protein>
<name>A0ABU7DR24_9TELE</name>
<evidence type="ECO:0000313" key="2">
    <source>
        <dbReference type="Proteomes" id="UP001352852"/>
    </source>
</evidence>
<dbReference type="EMBL" id="JAHUTJ010032929">
    <property type="protein sequence ID" value="MED6276450.1"/>
    <property type="molecule type" value="Genomic_DNA"/>
</dbReference>